<comment type="caution">
    <text evidence="2">The sequence shown here is derived from an EMBL/GenBank/DDBJ whole genome shotgun (WGS) entry which is preliminary data.</text>
</comment>
<keyword evidence="3" id="KW-1185">Reference proteome</keyword>
<name>A0ABX1J8I9_9PSEU</name>
<evidence type="ECO:0000313" key="3">
    <source>
        <dbReference type="Proteomes" id="UP000715441"/>
    </source>
</evidence>
<evidence type="ECO:0000313" key="2">
    <source>
        <dbReference type="EMBL" id="NKQ56033.1"/>
    </source>
</evidence>
<accession>A0ABX1J8I9</accession>
<dbReference type="EMBL" id="JAAXLS010000019">
    <property type="protein sequence ID" value="NKQ56033.1"/>
    <property type="molecule type" value="Genomic_DNA"/>
</dbReference>
<reference evidence="2 3" key="1">
    <citation type="submission" date="2020-04" db="EMBL/GenBank/DDBJ databases">
        <title>Novel species.</title>
        <authorList>
            <person name="Teo W.F.A."/>
            <person name="Lipun K."/>
            <person name="Srisuk N."/>
            <person name="Duangmal K."/>
        </authorList>
    </citation>
    <scope>NUCLEOTIDE SEQUENCE [LARGE SCALE GENOMIC DNA]</scope>
    <source>
        <strain evidence="2 3">K13G38</strain>
    </source>
</reference>
<dbReference type="PANTHER" id="PTHR34724:SF2">
    <property type="entry name" value="OS12G0596101 PROTEIN"/>
    <property type="match status" value="1"/>
</dbReference>
<organism evidence="2 3">
    <name type="scientific">Amycolatopsis acididurans</name>
    <dbReference type="NCBI Taxonomy" id="2724524"/>
    <lineage>
        <taxon>Bacteria</taxon>
        <taxon>Bacillati</taxon>
        <taxon>Actinomycetota</taxon>
        <taxon>Actinomycetes</taxon>
        <taxon>Pseudonocardiales</taxon>
        <taxon>Pseudonocardiaceae</taxon>
        <taxon>Amycolatopsis</taxon>
    </lineage>
</organism>
<protein>
    <submittedName>
        <fullName evidence="2">Uncharacterized protein</fullName>
    </submittedName>
</protein>
<proteinExistence type="predicted"/>
<dbReference type="RefSeq" id="WP_168519068.1">
    <property type="nucleotide sequence ID" value="NZ_JAAXLS010000019.1"/>
</dbReference>
<dbReference type="Proteomes" id="UP000715441">
    <property type="component" value="Unassembled WGS sequence"/>
</dbReference>
<evidence type="ECO:0000256" key="1">
    <source>
        <dbReference type="SAM" id="MobiDB-lite"/>
    </source>
</evidence>
<dbReference type="PANTHER" id="PTHR34724">
    <property type="entry name" value="OS12G0596101 PROTEIN"/>
    <property type="match status" value="1"/>
</dbReference>
<gene>
    <name evidence="2" type="ORF">HFP15_24440</name>
</gene>
<sequence length="53" mass="6077">MCQRVTCPRCNKPTYRGCGQHVEQVLGDVPASRRCSCASEPQQPRSRWPFGRR</sequence>
<feature type="region of interest" description="Disordered" evidence="1">
    <location>
        <begin position="34"/>
        <end position="53"/>
    </location>
</feature>